<name>A0A839UGT1_9HYPH</name>
<evidence type="ECO:0000313" key="1">
    <source>
        <dbReference type="EMBL" id="MBB3149767.1"/>
    </source>
</evidence>
<dbReference type="InterPro" id="IPR025534">
    <property type="entry name" value="DUF4420"/>
</dbReference>
<sequence>MALQSSADDLRSAWKAIAGTGESDGWRIIPLNNNKRLRVGVRFPERREAFLVGFNFESRGATAIPQGKGFEVENLPTDLNHEFSVWISVSRRQGASLDLFVLMVEDLIAVVTLSTTTLSERRLYFQFMSRIRSWQRFMEKPAEGRLSDAEEIGLYGELLLLKRFLEAGMPPDLTIELWKGPENAPQDFRNDIAALEVKSTLSVNGFPTHIASLDQLDGMAARTVYLAGLRFAVTEAGTTLPEIVEALRKILADGAAERSAFERLLLLVNYTDKFADDYVRRFQLHSERLFCVDEDFPYLSRTSVPLAILDAEYHLDLDEISVPSHPFEMAIGIFESK</sequence>
<dbReference type="Pfam" id="PF14390">
    <property type="entry name" value="DUF4420"/>
    <property type="match status" value="1"/>
</dbReference>
<gene>
    <name evidence="1" type="ORF">FHS21_006221</name>
</gene>
<protein>
    <recommendedName>
        <fullName evidence="3">PD-(D/E)XK motif protein</fullName>
    </recommendedName>
</protein>
<organism evidence="1 2">
    <name type="scientific">Phyllobacterium trifolii</name>
    <dbReference type="NCBI Taxonomy" id="300193"/>
    <lineage>
        <taxon>Bacteria</taxon>
        <taxon>Pseudomonadati</taxon>
        <taxon>Pseudomonadota</taxon>
        <taxon>Alphaproteobacteria</taxon>
        <taxon>Hyphomicrobiales</taxon>
        <taxon>Phyllobacteriaceae</taxon>
        <taxon>Phyllobacterium</taxon>
    </lineage>
</organism>
<dbReference type="AlphaFoldDB" id="A0A839UGT1"/>
<proteinExistence type="predicted"/>
<dbReference type="EMBL" id="JACHXN010000042">
    <property type="protein sequence ID" value="MBB3149767.1"/>
    <property type="molecule type" value="Genomic_DNA"/>
</dbReference>
<dbReference type="Proteomes" id="UP000554520">
    <property type="component" value="Unassembled WGS sequence"/>
</dbReference>
<evidence type="ECO:0000313" key="2">
    <source>
        <dbReference type="Proteomes" id="UP000554520"/>
    </source>
</evidence>
<dbReference type="RefSeq" id="WP_183665644.1">
    <property type="nucleotide sequence ID" value="NZ_JACHXN010000042.1"/>
</dbReference>
<keyword evidence="2" id="KW-1185">Reference proteome</keyword>
<evidence type="ECO:0008006" key="3">
    <source>
        <dbReference type="Google" id="ProtNLM"/>
    </source>
</evidence>
<comment type="caution">
    <text evidence="1">The sequence shown here is derived from an EMBL/GenBank/DDBJ whole genome shotgun (WGS) entry which is preliminary data.</text>
</comment>
<accession>A0A839UGT1</accession>
<reference evidence="1 2" key="1">
    <citation type="submission" date="2020-08" db="EMBL/GenBank/DDBJ databases">
        <title>Genomic Encyclopedia of Type Strains, Phase III (KMG-III): the genomes of soil and plant-associated and newly described type strains.</title>
        <authorList>
            <person name="Whitman W."/>
        </authorList>
    </citation>
    <scope>NUCLEOTIDE SEQUENCE [LARGE SCALE GENOMIC DNA]</scope>
    <source>
        <strain evidence="1 2">CECT 7015</strain>
    </source>
</reference>